<dbReference type="PROSITE" id="PS51687">
    <property type="entry name" value="SAM_MT_RNA_M5U"/>
    <property type="match status" value="1"/>
</dbReference>
<dbReference type="Gene3D" id="2.40.50.1070">
    <property type="match status" value="1"/>
</dbReference>
<dbReference type="EC" id="2.1.1.190" evidence="6"/>
<feature type="binding site" evidence="4">
    <location>
        <position position="250"/>
    </location>
    <ligand>
        <name>S-adenosyl-L-methionine</name>
        <dbReference type="ChEBI" id="CHEBI:59789"/>
    </ligand>
</feature>
<dbReference type="CDD" id="cd02440">
    <property type="entry name" value="AdoMet_MTases"/>
    <property type="match status" value="1"/>
</dbReference>
<name>A0A9D1X457_9FIRM</name>
<dbReference type="GO" id="GO:0070475">
    <property type="term" value="P:rRNA base methylation"/>
    <property type="evidence" value="ECO:0007669"/>
    <property type="project" value="TreeGrafter"/>
</dbReference>
<feature type="active site" description="Nucleophile" evidence="4">
    <location>
        <position position="346"/>
    </location>
</feature>
<dbReference type="SUPFAM" id="SSF53335">
    <property type="entry name" value="S-adenosyl-L-methionine-dependent methyltransferases"/>
    <property type="match status" value="1"/>
</dbReference>
<accession>A0A9D1X457</accession>
<feature type="active site" evidence="5">
    <location>
        <position position="346"/>
    </location>
</feature>
<comment type="similarity">
    <text evidence="4">Belongs to the class I-like SAM-binding methyltransferase superfamily. RNA M5U methyltransferase family.</text>
</comment>
<dbReference type="FunFam" id="2.40.50.1070:FF:000003">
    <property type="entry name" value="23S rRNA (Uracil-5-)-methyltransferase RumA"/>
    <property type="match status" value="1"/>
</dbReference>
<dbReference type="EMBL" id="DXEQ01000163">
    <property type="protein sequence ID" value="HIX72512.1"/>
    <property type="molecule type" value="Genomic_DNA"/>
</dbReference>
<reference evidence="6" key="2">
    <citation type="submission" date="2021-04" db="EMBL/GenBank/DDBJ databases">
        <authorList>
            <person name="Gilroy R."/>
        </authorList>
    </citation>
    <scope>NUCLEOTIDE SEQUENCE</scope>
    <source>
        <strain evidence="6">ChiSxjej3B15-1167</strain>
    </source>
</reference>
<dbReference type="Gene3D" id="3.40.50.150">
    <property type="entry name" value="Vaccinia Virus protein VP39"/>
    <property type="match status" value="1"/>
</dbReference>
<keyword evidence="3 4" id="KW-0949">S-adenosyl-L-methionine</keyword>
<dbReference type="InterPro" id="IPR010280">
    <property type="entry name" value="U5_MeTrfase_fam"/>
</dbReference>
<dbReference type="AlphaFoldDB" id="A0A9D1X457"/>
<protein>
    <submittedName>
        <fullName evidence="6">23S rRNA (Uracil(1939)-C(5))-methyltransferase RlmD</fullName>
        <ecNumber evidence="6">2.1.1.190</ecNumber>
    </submittedName>
</protein>
<gene>
    <name evidence="6" type="primary">rlmD</name>
    <name evidence="6" type="ORF">H9849_05770</name>
</gene>
<organism evidence="6 7">
    <name type="scientific">Candidatus Anaerobutyricum stercoripullorum</name>
    <dbReference type="NCBI Taxonomy" id="2838456"/>
    <lineage>
        <taxon>Bacteria</taxon>
        <taxon>Bacillati</taxon>
        <taxon>Bacillota</taxon>
        <taxon>Clostridia</taxon>
        <taxon>Lachnospirales</taxon>
        <taxon>Lachnospiraceae</taxon>
        <taxon>Anaerobutyricum</taxon>
    </lineage>
</organism>
<dbReference type="GO" id="GO:0070041">
    <property type="term" value="F:rRNA (uridine-C5-)-methyltransferase activity"/>
    <property type="evidence" value="ECO:0007669"/>
    <property type="project" value="TreeGrafter"/>
</dbReference>
<dbReference type="Proteomes" id="UP000886805">
    <property type="component" value="Unassembled WGS sequence"/>
</dbReference>
<reference evidence="6" key="1">
    <citation type="journal article" date="2021" name="PeerJ">
        <title>Extensive microbial diversity within the chicken gut microbiome revealed by metagenomics and culture.</title>
        <authorList>
            <person name="Gilroy R."/>
            <person name="Ravi A."/>
            <person name="Getino M."/>
            <person name="Pursley I."/>
            <person name="Horton D.L."/>
            <person name="Alikhan N.F."/>
            <person name="Baker D."/>
            <person name="Gharbi K."/>
            <person name="Hall N."/>
            <person name="Watson M."/>
            <person name="Adriaenssens E.M."/>
            <person name="Foster-Nyarko E."/>
            <person name="Jarju S."/>
            <person name="Secka A."/>
            <person name="Antonio M."/>
            <person name="Oren A."/>
            <person name="Chaudhuri R.R."/>
            <person name="La Ragione R."/>
            <person name="Hildebrand F."/>
            <person name="Pallen M.J."/>
        </authorList>
    </citation>
    <scope>NUCLEOTIDE SEQUENCE</scope>
    <source>
        <strain evidence="6">ChiSxjej3B15-1167</strain>
    </source>
</reference>
<evidence type="ECO:0000256" key="2">
    <source>
        <dbReference type="ARBA" id="ARBA00022679"/>
    </source>
</evidence>
<evidence type="ECO:0000313" key="6">
    <source>
        <dbReference type="EMBL" id="HIX72512.1"/>
    </source>
</evidence>
<dbReference type="InterPro" id="IPR029063">
    <property type="entry name" value="SAM-dependent_MTases_sf"/>
</dbReference>
<evidence type="ECO:0000256" key="5">
    <source>
        <dbReference type="PROSITE-ProRule" id="PRU10015"/>
    </source>
</evidence>
<evidence type="ECO:0000256" key="4">
    <source>
        <dbReference type="PROSITE-ProRule" id="PRU01024"/>
    </source>
</evidence>
<feature type="binding site" evidence="4">
    <location>
        <position position="319"/>
    </location>
    <ligand>
        <name>S-adenosyl-L-methionine</name>
        <dbReference type="ChEBI" id="CHEBI:59789"/>
    </ligand>
</feature>
<feature type="binding site" evidence="4">
    <location>
        <position position="221"/>
    </location>
    <ligand>
        <name>S-adenosyl-L-methionine</name>
        <dbReference type="ChEBI" id="CHEBI:59789"/>
    </ligand>
</feature>
<proteinExistence type="inferred from homology"/>
<dbReference type="NCBIfam" id="TIGR00479">
    <property type="entry name" value="rumA"/>
    <property type="match status" value="1"/>
</dbReference>
<sequence>MKESKNTSAAGPRCPYEKKCGGCQFVHLPYKQQLARKQQREQSLLGAFGRVQPIIGMKDPYHYRNKVHGVVATDRQGNGYTGIYEEKSHRIVRVDSCLIEDQKADAIMQSVAGLMKSFKMKAYREDTGYGFLRHILIRTGHHTGQIMVVLVTASPIFPSKNNFVKALLKLHPEITTIVANVNDRNTSMVLGEKEQVLYGKGYIEDVLCGRRFRISSRSFYQVNSVQTEVLYHKAVEYAGLTGKETVIDAYSGIGTIGIVASGQAGQVIGVELNKDAVRDAIANAKRNRIQNIRFYQADAGQFMVKMAAAGQKADVVFMDPPRAGSDRKFLDAVLRLKPGKVVYISCNPETLKRDLAYLTGHGYRVKRIQPVDMFPMTEEIETVCLLTRK</sequence>
<keyword evidence="2 4" id="KW-0808">Transferase</keyword>
<evidence type="ECO:0000256" key="3">
    <source>
        <dbReference type="ARBA" id="ARBA00022691"/>
    </source>
</evidence>
<dbReference type="Pfam" id="PF05958">
    <property type="entry name" value="tRNA_U5-meth_tr"/>
    <property type="match status" value="1"/>
</dbReference>
<evidence type="ECO:0000313" key="7">
    <source>
        <dbReference type="Proteomes" id="UP000886805"/>
    </source>
</evidence>
<dbReference type="PANTHER" id="PTHR11061">
    <property type="entry name" value="RNA M5U METHYLTRANSFERASE"/>
    <property type="match status" value="1"/>
</dbReference>
<keyword evidence="1 4" id="KW-0489">Methyltransferase</keyword>
<feature type="binding site" evidence="4">
    <location>
        <position position="271"/>
    </location>
    <ligand>
        <name>S-adenosyl-L-methionine</name>
        <dbReference type="ChEBI" id="CHEBI:59789"/>
    </ligand>
</feature>
<dbReference type="PROSITE" id="PS01230">
    <property type="entry name" value="TRMA_1"/>
    <property type="match status" value="1"/>
</dbReference>
<dbReference type="PANTHER" id="PTHR11061:SF30">
    <property type="entry name" value="TRNA (URACIL(54)-C(5))-METHYLTRANSFERASE"/>
    <property type="match status" value="1"/>
</dbReference>
<evidence type="ECO:0000256" key="1">
    <source>
        <dbReference type="ARBA" id="ARBA00022603"/>
    </source>
</evidence>
<comment type="caution">
    <text evidence="6">The sequence shown here is derived from an EMBL/GenBank/DDBJ whole genome shotgun (WGS) entry which is preliminary data.</text>
</comment>
<dbReference type="FunFam" id="3.40.50.150:FF:000009">
    <property type="entry name" value="23S rRNA (Uracil(1939)-C(5))-methyltransferase RlmD"/>
    <property type="match status" value="1"/>
</dbReference>
<dbReference type="InterPro" id="IPR030390">
    <property type="entry name" value="MeTrfase_TrmA_AS"/>
</dbReference>